<feature type="chain" id="PRO_5023439404" description="Transmembrane protein gp41" evidence="33">
    <location>
        <begin position="508"/>
        <end position="859"/>
    </location>
</feature>
<evidence type="ECO:0000256" key="25">
    <source>
        <dbReference type="ARBA" id="ARBA00023136"/>
    </source>
</evidence>
<comment type="PTM">
    <text evidence="33">Highly glycosylated by host. The high number of glycan on the protein is reffered to as 'glycan shield' because it contributes to hide protein sequence from adaptive immune system.</text>
</comment>
<keyword evidence="25 33" id="KW-0472">Membrane</keyword>
<dbReference type="GO" id="GO:0055036">
    <property type="term" value="C:virion membrane"/>
    <property type="evidence" value="ECO:0007669"/>
    <property type="project" value="UniProtKB-SubCell"/>
</dbReference>
<comment type="PTM">
    <text evidence="33">Palmitoylation of the transmembrane protein and of Env polyprotein (prior to its proteolytic cleavage) is essential for their association with host cell membrane lipid rafts. Palmitoylation is therefore required for envelope trafficking to classical lipid rafts, but not for viral replication.</text>
</comment>
<feature type="coiled-coil region" evidence="33">
    <location>
        <begin position="629"/>
        <end position="663"/>
    </location>
</feature>
<proteinExistence type="inferred from homology"/>
<evidence type="ECO:0000256" key="19">
    <source>
        <dbReference type="ARBA" id="ARBA00022870"/>
    </source>
</evidence>
<organismHost>
    <name type="scientific">Homo sapiens</name>
    <name type="common">Human</name>
    <dbReference type="NCBI Taxonomy" id="9606"/>
</organismHost>
<evidence type="ECO:0000256" key="11">
    <source>
        <dbReference type="ARBA" id="ARBA00022581"/>
    </source>
</evidence>
<feature type="disulfide bond" evidence="33">
    <location>
        <begin position="594"/>
        <end position="600"/>
    </location>
</feature>
<dbReference type="GO" id="GO:0075512">
    <property type="term" value="P:clathrin-dependent endocytosis of virus by host cell"/>
    <property type="evidence" value="ECO:0007669"/>
    <property type="project" value="UniProtKB-UniRule"/>
</dbReference>
<keyword evidence="13 33" id="KW-0165">Cleavage on pair of basic residues</keyword>
<comment type="subunit">
    <text evidence="33">The mature envelope protein (Env) consists of a homotrimer of non-covalently associated gp120-gp41 heterodimers. The resulting complex protrudes from the virus surface as a spike. There seems to be as few as 10 spikes on the average virion. Surface protein gp120 interacts with host CD4, CCR5 and CXCR4. Gp120 also interacts with the C-type lectins CD209/DC-SIGN and CLEC4M/DC-SIGNR (collectively referred to as DC-SIGN(R)). Gp120 and gp41 interact with GalCer. Gp120 interacts with host ITGA4/ITGB7 complex; on CD4+ T-cells, this interaction results in rapid activation of integrin ITGAL/LFA-1, which facilitates efficient cell-to-cell spreading of HIV-1. Gp120 interacts with cell-associated heparan sulfate; this interaction increases virus infectivity on permissive cells and may be involved in infection of CD4- cells.</text>
</comment>
<keyword evidence="21 33" id="KW-1164">Virus endocytosis by host</keyword>
<feature type="region of interest" description="MPER; binding to GalCer" evidence="33">
    <location>
        <begin position="658"/>
        <end position="679"/>
    </location>
</feature>
<dbReference type="InterPro" id="IPR000777">
    <property type="entry name" value="HIV1_Gp120"/>
</dbReference>
<comment type="subunit">
    <text evidence="32">The mature envelope protein (Env) consists of a homotrimer of non-covalently associated gp120-gp41 heterodimers. The resulting complex protrudes from the virus surface as a spike. There seems to be as few as 10 spikes on the average virion. Interacts with host CD4, CCR5 and CXCR4. Gp120 also interacts with the C-type lectins CD209/DC-SIGN and CLEC4M/DC-SIGNR (collectively referred to as DC-SIGN(R)). Gp120 and gp41 interact with GalCer. Gp120 interacts with host ITGA4/ITGB7 complex; on CD4+ T-cells, this interaction results in rapid activation of integrin ITGAL/LFA-1, which facilitates efficient cell-to-cell spreading of HIV-1. Gp120 interacts with cell-associated heparan sulfate; this interaction increases virus infectivity on permissive cells and may be involved in infection of CD4- cells.</text>
</comment>
<keyword evidence="24 33" id="KW-0175">Coiled coil</keyword>
<dbReference type="InterPro" id="IPR036377">
    <property type="entry name" value="Gp120_core_sf"/>
</dbReference>
<evidence type="ECO:0000256" key="32">
    <source>
        <dbReference type="ARBA" id="ARBA00062028"/>
    </source>
</evidence>
<feature type="disulfide bond" evidence="33">
    <location>
        <begin position="216"/>
        <end position="245"/>
    </location>
</feature>
<dbReference type="HAMAP" id="MF_04083">
    <property type="entry name" value="HIV_ENV"/>
    <property type="match status" value="1"/>
</dbReference>
<evidence type="ECO:0000256" key="1">
    <source>
        <dbReference type="ARBA" id="ARBA00004402"/>
    </source>
</evidence>
<evidence type="ECO:0000256" key="6">
    <source>
        <dbReference type="ARBA" id="ARBA00004650"/>
    </source>
</evidence>
<feature type="transmembrane region" description="Helical" evidence="34">
    <location>
        <begin position="20"/>
        <end position="41"/>
    </location>
</feature>
<evidence type="ECO:0000256" key="9">
    <source>
        <dbReference type="ARBA" id="ARBA00022511"/>
    </source>
</evidence>
<feature type="disulfide bond" evidence="33">
    <location>
        <begin position="226"/>
        <end position="237"/>
    </location>
</feature>
<keyword evidence="18 33" id="KW-0946">Virion</keyword>
<dbReference type="GO" id="GO:0052031">
    <property type="term" value="P:symbiont-mediated perturbation of host defense response"/>
    <property type="evidence" value="ECO:0007669"/>
    <property type="project" value="UniProtKB-UniRule"/>
</dbReference>
<comment type="miscellaneous">
    <text evidence="33">HIV-1 lineages are divided in three main groups, M (for Major), O (for Outlier), and N (for New, or Non-M, Non-O). The vast majority of strains found worldwide belong to the group M. Group O seems to be endemic to and largely confined to Cameroon and neighboring countries in West Central Africa, where these viruses represent a small minority of HIV-1 strains. The group N is represented by a limited number of isolates from Cameroonian persons. The group M is further subdivided in 9 clades or subtypes (A to D, F to H, J and K).</text>
</comment>
<feature type="disulfide bond" evidence="33">
    <location>
        <begin position="53"/>
        <end position="73"/>
    </location>
</feature>
<protein>
    <recommendedName>
        <fullName evidence="33">Envelope glycoprotein gp160</fullName>
    </recommendedName>
    <alternativeName>
        <fullName evidence="33">Env polyprotein</fullName>
    </alternativeName>
    <component>
        <recommendedName>
            <fullName evidence="33">Surface protein gp120</fullName>
            <shortName evidence="33">SU</shortName>
        </recommendedName>
        <alternativeName>
            <fullName evidence="33">Glycoprotein 120</fullName>
            <shortName evidence="33">gp120</shortName>
        </alternativeName>
    </component>
    <component>
        <recommendedName>
            <fullName evidence="33">Transmembrane protein gp41</fullName>
            <shortName evidence="33">TM</shortName>
        </recommendedName>
        <alternativeName>
            <fullName evidence="33">Glycoprotein 41</fullName>
            <shortName evidence="33">gp41</shortName>
        </alternativeName>
    </component>
</protein>
<comment type="subcellular location">
    <molecule>Surface protein gp120</molecule>
    <subcellularLocation>
        <location evidence="33">Virion membrane</location>
        <topology evidence="33">Peripheral membrane protein</topology>
    </subcellularLocation>
    <subcellularLocation>
        <location evidence="33">Host cell membrane</location>
        <topology evidence="33">Peripheral membrane protein</topology>
    </subcellularLocation>
    <subcellularLocation>
        <location evidence="33">Host endosome membrane</location>
        <topology evidence="33">Single-pass type I membrane protein</topology>
    </subcellularLocation>
    <text evidence="33">The surface protein is not anchored to the viral envelope, but associates with the extravirion surface through its binding to TM. It is probably concentrated at the site of budding and incorporated into the virions possibly by contacts between the cytoplasmic tail of Env and the N-terminus of Gag.</text>
</comment>
<dbReference type="Gene3D" id="2.170.40.20">
    <property type="entry name" value="Human immunodeficiency virus 1, Gp160, envelope glycoprotein"/>
    <property type="match status" value="2"/>
</dbReference>
<comment type="similarity">
    <text evidence="33">Belongs to the HIV-1 env protein family.</text>
</comment>
<evidence type="ECO:0000256" key="23">
    <source>
        <dbReference type="ARBA" id="ARBA00023046"/>
    </source>
</evidence>
<dbReference type="GO" id="GO:0020002">
    <property type="term" value="C:host cell plasma membrane"/>
    <property type="evidence" value="ECO:0007669"/>
    <property type="project" value="UniProtKB-SubCell"/>
</dbReference>
<evidence type="ECO:0000256" key="4">
    <source>
        <dbReference type="ARBA" id="ARBA00004563"/>
    </source>
</evidence>
<comment type="domain">
    <text evidence="33">The membrane proximal external region (MPER) present in gp41 is a tryptophan-rich region recognized by the antibodies 2F5, Z13, and 4E10. MPER seems to play a role in fusion.</text>
</comment>
<feature type="site" description="Cleavage; by host furin" evidence="33">
    <location>
        <begin position="507"/>
        <end position="508"/>
    </location>
</feature>
<evidence type="ECO:0000256" key="16">
    <source>
        <dbReference type="ARBA" id="ARBA00022729"/>
    </source>
</evidence>
<dbReference type="Pfam" id="PF00517">
    <property type="entry name" value="GP41"/>
    <property type="match status" value="1"/>
</dbReference>
<dbReference type="GO" id="GO:0019062">
    <property type="term" value="P:virion attachment to host cell"/>
    <property type="evidence" value="ECO:0007669"/>
    <property type="project" value="UniProtKB-UniRule"/>
</dbReference>
<comment type="function">
    <text evidence="33">Envelope glycoprotein gp160: Oligomerizes in the host endoplasmic reticulum into predominantly trimers. In a second time, gp160 transits in the host Golgi, where glycosylation is completed. The precursor is then proteolytically cleaved in the trans-Golgi and thereby activated by cellular furin or furin-like proteases to produce gp120 and gp41.</text>
</comment>
<comment type="domain">
    <text evidence="33">The CD4-binding region is targeted by the antibody b12.</text>
</comment>
<evidence type="ECO:0000256" key="10">
    <source>
        <dbReference type="ARBA" id="ARBA00022570"/>
    </source>
</evidence>
<keyword evidence="15 33" id="KW-0053">Apoptosis</keyword>
<dbReference type="FunFam" id="2.170.40.20:FF:000001">
    <property type="entry name" value="Envelope glycoprotein gp160"/>
    <property type="match status" value="1"/>
</dbReference>
<keyword evidence="20 33" id="KW-0261">Viral envelope protein</keyword>
<evidence type="ECO:0000256" key="22">
    <source>
        <dbReference type="ARBA" id="ARBA00022989"/>
    </source>
</evidence>
<feature type="topological domain" description="Cytoplasmic" evidence="33">
    <location>
        <begin position="702"/>
        <end position="859"/>
    </location>
</feature>
<feature type="region of interest" description="CD4-binding loop" evidence="33">
    <location>
        <begin position="360"/>
        <end position="370"/>
    </location>
</feature>
<evidence type="ECO:0000256" key="20">
    <source>
        <dbReference type="ARBA" id="ARBA00022879"/>
    </source>
</evidence>
<keyword evidence="29 33" id="KW-0899">Viral immunoevasion</keyword>
<feature type="transmembrane region" description="Helical" evidence="34">
    <location>
        <begin position="508"/>
        <end position="531"/>
    </location>
</feature>
<dbReference type="GO" id="GO:0044175">
    <property type="term" value="C:host cell endosome membrane"/>
    <property type="evidence" value="ECO:0007669"/>
    <property type="project" value="UniProtKB-SubCell"/>
</dbReference>
<comment type="function">
    <text evidence="33">Surface protein gp120: Attaches the virus to the host lymphoid cell by binding to the primary receptor CD4. This interaction induces a structural rearrangement creating a high affinity binding site for a chemokine coreceptor like CXCR4 and/or CCR5. Acts as a ligand for CD209/DC-SIGN and CLEC4M/DC-SIGNR, which are respectively found on dendritic cells (DCs), and on endothelial cells of liver sinusoids and lymph node sinuses. These interactions allow capture of viral particles at mucosal surfaces by these cells and subsequent transmission to permissive cells. HIV subverts the migration properties of dendritic cells to gain access to CD4+ T-cells in lymph nodes. Virus transmission to permissive T-cells occurs either in trans (without DCs infection, through viral capture and transmission), or in cis (following DCs productive infection, through the usual CD4-gp120 interaction), thereby inducing a robust infection. In trans infection, bound virions remain infectious over days and it is proposed that they are not degraded, but protected in non-lysosomal acidic organelles within the DCs close to the cell membrane thus contributing to the viral infectious potential during DCs' migration from the periphery to the lymphoid tissues. On arrival at lymphoid tissues, intact virions recycle back to DCs' cell surface allowing virus transmission to CD4+ T-cells.</text>
</comment>
<evidence type="ECO:0000256" key="30">
    <source>
        <dbReference type="ARBA" id="ARBA00023288"/>
    </source>
</evidence>
<dbReference type="GO" id="GO:0019064">
    <property type="term" value="P:fusion of virus membrane with host plasma membrane"/>
    <property type="evidence" value="ECO:0007669"/>
    <property type="project" value="UniProtKB-UniRule"/>
</dbReference>
<keyword evidence="17 33" id="KW-1161">Viral attachment to host cell</keyword>
<dbReference type="GO" id="GO:0019031">
    <property type="term" value="C:viral envelope"/>
    <property type="evidence" value="ECO:0007669"/>
    <property type="project" value="UniProtKB-KW"/>
</dbReference>
<feature type="lipid moiety-binding region" description="S-palmitoyl cysteine; by host" evidence="33">
    <location>
        <position position="760"/>
    </location>
</feature>
<evidence type="ECO:0000256" key="33">
    <source>
        <dbReference type="HAMAP-Rule" id="MF_04083"/>
    </source>
</evidence>
<evidence type="ECO:0000256" key="12">
    <source>
        <dbReference type="ARBA" id="ARBA00022595"/>
    </source>
</evidence>
<evidence type="ECO:0000256" key="27">
    <source>
        <dbReference type="ARBA" id="ARBA00023157"/>
    </source>
</evidence>
<dbReference type="FunFam" id="1.20.5.490:FF:000001">
    <property type="entry name" value="Envelope glycoprotein gp160"/>
    <property type="match status" value="1"/>
</dbReference>
<feature type="transmembrane region" description="Helical" evidence="34">
    <location>
        <begin position="674"/>
        <end position="701"/>
    </location>
</feature>
<evidence type="ECO:0000256" key="14">
    <source>
        <dbReference type="ARBA" id="ARBA00022692"/>
    </source>
</evidence>
<keyword evidence="19 33" id="KW-1043">Host membrane</keyword>
<comment type="domain">
    <text evidence="33">The YXXL motif is involved in determining the exact site of viral release at the surface of infected mononuclear cells and promotes endocytosis. YXXL and di-leucine endocytosis motifs interact directly or indirectly with the clathrin adapter complexes, opperate independently, and their activities are not additive.</text>
</comment>
<feature type="lipid moiety-binding region" description="S-palmitoyl cysteine; by host" evidence="33">
    <location>
        <position position="840"/>
    </location>
</feature>
<organism evidence="38">
    <name type="scientific">Human immunodeficiency virus type 1</name>
    <name type="common">HIV-1</name>
    <dbReference type="NCBI Taxonomy" id="11676"/>
    <lineage>
        <taxon>Viruses</taxon>
        <taxon>Riboviria</taxon>
        <taxon>Pararnavirae</taxon>
        <taxon>Artverviricota</taxon>
        <taxon>Revtraviricetes</taxon>
        <taxon>Ortervirales</taxon>
        <taxon>Retroviridae</taxon>
        <taxon>Orthoretrovirinae</taxon>
        <taxon>Lentivirus</taxon>
        <taxon>Lentivirus humimdef1</taxon>
    </lineage>
</organism>
<evidence type="ECO:0000256" key="5">
    <source>
        <dbReference type="ARBA" id="ARBA00004578"/>
    </source>
</evidence>
<comment type="PTM">
    <text evidence="33">Specific enzymatic cleavages in vivo yield mature proteins. Envelope glycoproteins are synthesized as a inactive precursor that is heavily N-glycosylated and processed likely by host cell furin in the Golgi to yield the mature SU and TM proteins. The cleavage site between SU and TM requires the minimal sequence [KR]-X-[KR]-R. About 2 of the 9 disulfide bonds of gp41 are reduced by P4HB/PDI, following binding to CD4 receptor.</text>
</comment>
<evidence type="ECO:0000256" key="34">
    <source>
        <dbReference type="RuleBase" id="RU363095"/>
    </source>
</evidence>
<evidence type="ECO:0000256" key="21">
    <source>
        <dbReference type="ARBA" id="ARBA00022890"/>
    </source>
</evidence>
<dbReference type="InterPro" id="IPR037527">
    <property type="entry name" value="Gp160"/>
</dbReference>
<evidence type="ECO:0000256" key="17">
    <source>
        <dbReference type="ARBA" id="ARBA00022804"/>
    </source>
</evidence>
<feature type="domain" description="Human immunodeficiency virus 1 envelope glycoprotein Gp120" evidence="36">
    <location>
        <begin position="33"/>
        <end position="142"/>
    </location>
</feature>
<evidence type="ECO:0000256" key="26">
    <source>
        <dbReference type="ARBA" id="ARBA00023139"/>
    </source>
</evidence>
<dbReference type="FunFam" id="2.170.40.20:FF:000003">
    <property type="entry name" value="Envelope glycoprotein gp160"/>
    <property type="match status" value="1"/>
</dbReference>
<dbReference type="Gene3D" id="1.10.287.210">
    <property type="match status" value="1"/>
</dbReference>
<keyword evidence="30 33" id="KW-0449">Lipoprotein</keyword>
<feature type="short sequence motif" description="Di-leucine internalization motif" evidence="33">
    <location>
        <begin position="858"/>
        <end position="859"/>
    </location>
</feature>
<evidence type="ECO:0000256" key="8">
    <source>
        <dbReference type="ARBA" id="ARBA00022510"/>
    </source>
</evidence>
<feature type="region of interest" description="Fusion peptide" evidence="33">
    <location>
        <begin position="508"/>
        <end position="528"/>
    </location>
</feature>
<reference evidence="38" key="1">
    <citation type="journal article" date="2011" name="Virology">
        <title>Multiple HIV-1 infections with evidence of recombination in heterosexual partnerships in a low risk Rural Clinical Cohort in Uganda.</title>
        <authorList>
            <person name="Ssemwanga D."/>
            <person name="Lyagoba F."/>
            <person name="Ndembi N."/>
            <person name="Mayanja B.N."/>
            <person name="Larke N."/>
            <person name="Wang S."/>
            <person name="Baalwa J."/>
            <person name="Williamson C."/>
            <person name="Grosskurth H."/>
            <person name="Kaleebu P."/>
        </authorList>
    </citation>
    <scope>NUCLEOTIDE SEQUENCE</scope>
    <source>
        <strain evidence="38">PP6-F2_B4</strain>
    </source>
</reference>
<evidence type="ECO:0000256" key="3">
    <source>
        <dbReference type="ARBA" id="ARBA00004505"/>
    </source>
</evidence>
<comment type="function">
    <text evidence="33">Transmembrane protein gp41: Acts as a class I viral fusion protein. Under the current model, the protein has at least 3 conformational states: pre-fusion native state, pre-hairpin intermediate state, and post-fusion hairpin state. During fusion of viral and target intracellular membranes, the coiled coil regions (heptad repeats) assume a trimer-of-hairpins structure, positioning the fusion peptide in close proximity to the C-terminal region of the ectodomain. The formation of this structure appears to drive apposition and subsequent fusion of viral and target cell membranes. Complete fusion occurs in host cell endosomes and is dynamin-dependent, however some lipid transfer might occur at the plasma membrane. The virus undergoes clathrin-dependent internalization long before endosomal fusion, thus minimizing the surface exposure of conserved viral epitopes during fusion and reducing the efficacy of inhibitors targeting these epitopes. Membranes fusion leads to delivery of the nucleocapsid into the cytoplasm.</text>
</comment>
<keyword evidence="12 33" id="KW-1162">Viral penetration into host cytoplasm</keyword>
<evidence type="ECO:0000313" key="38">
    <source>
        <dbReference type="EMBL" id="ADM64035.1"/>
    </source>
</evidence>
<dbReference type="CDD" id="cd09909">
    <property type="entry name" value="HIV-1-like_HR1-HR2"/>
    <property type="match status" value="1"/>
</dbReference>
<feature type="domain" description="Human immunodeficiency virus 1 envelope glycoprotein Gp120" evidence="36">
    <location>
        <begin position="145"/>
        <end position="507"/>
    </location>
</feature>
<comment type="domain">
    <text evidence="33">Some of the most genetically diverse regions of the viral genome are present in Env. They are called variable regions 1 through 5 (V1 through V5). Coreceptor usage of gp120 is determined mainly by the primary structure of the third variable region (V3) in the outer domain of gp120. The sequence of V3 determines which coreceptor, CCR5 and/or CXCR4 (corresponding to R5/macrophage, X4/T cell and R5X4/T cell and macrophage tropism), is used to trigger the fusion potential of the Env complex, and hence which cells the virus can infect. Binding to CCR5 involves a region adjacent in addition to V3.</text>
</comment>
<gene>
    <name evidence="33 38" type="primary">env</name>
</gene>
<dbReference type="Pfam" id="PF00516">
    <property type="entry name" value="GP120"/>
    <property type="match status" value="2"/>
</dbReference>
<keyword evidence="26 33" id="KW-0564">Palmitate</keyword>
<dbReference type="SUPFAM" id="SSF56502">
    <property type="entry name" value="gp120 core"/>
    <property type="match status" value="2"/>
</dbReference>
<dbReference type="FunFam" id="1.10.287.210:FF:000001">
    <property type="entry name" value="Envelope glycoprotein gp160"/>
    <property type="match status" value="1"/>
</dbReference>
<evidence type="ECO:0000259" key="36">
    <source>
        <dbReference type="Pfam" id="PF00516"/>
    </source>
</evidence>
<keyword evidence="27 33" id="KW-1015">Disulfide bond</keyword>
<evidence type="ECO:0000256" key="29">
    <source>
        <dbReference type="ARBA" id="ARBA00023280"/>
    </source>
</evidence>
<keyword evidence="28 33" id="KW-0325">Glycoprotein</keyword>
<evidence type="ECO:0000256" key="28">
    <source>
        <dbReference type="ARBA" id="ARBA00023180"/>
    </source>
</evidence>
<comment type="miscellaneous">
    <text evidence="33">Inhibitors targeting HIV-1 viral envelope proteins are used as antiretroviral drugs. Attachment of virions to the cell surface via non-specific interactions and CD4 binding can be blocked by inhibitors that include cyanovirin-N, cyclotriazadisulfonamide analogs, PRO 2000, TNX 355 and PRO 542. In addition, BMS 806 can block CD4-induced conformational changes. Env interactions with the coreceptor molecules can be targeted by CCR5 antagonists including SCH-D, maraviroc (UK 427857) and aplaviroc (GW 873140), and the CXCR4 antagonist AMD 070. Fusion of viral and cellular membranes can be inhibited by peptides such as enfuvirtide and tifuvirtide (T 1249). Resistance to inhibitors associated with mutations in Env are observed. Most of the time, single mutations confer only a modest reduction in drug susceptibility. Combination of several mutations is usually required to develop a high-level drug resistance.</text>
</comment>
<keyword evidence="22 33" id="KW-1133">Transmembrane helix</keyword>
<accession>E0YI47</accession>
<keyword evidence="23 33" id="KW-1039">Host endosome</keyword>
<evidence type="ECO:0000256" key="15">
    <source>
        <dbReference type="ARBA" id="ARBA00022703"/>
    </source>
</evidence>
<comment type="caution">
    <text evidence="33 34">Lacks conserved residue(s) required for the propagation of feature annotation.</text>
</comment>
<keyword evidence="16 33" id="KW-0732">Signal</keyword>
<keyword evidence="7 33" id="KW-1168">Fusion of virus membrane with host membrane</keyword>
<evidence type="ECO:0000256" key="24">
    <source>
        <dbReference type="ARBA" id="ARBA00023054"/>
    </source>
</evidence>
<name>E0YI47_HV1</name>
<evidence type="ECO:0000259" key="37">
    <source>
        <dbReference type="Pfam" id="PF00517"/>
    </source>
</evidence>
<dbReference type="Gene3D" id="1.20.5.490">
    <property type="entry name" value="Single helix bin"/>
    <property type="match status" value="1"/>
</dbReference>
<feature type="short sequence motif" description="YXXL motif; contains endocytosis signal" evidence="33">
    <location>
        <begin position="708"/>
        <end position="711"/>
    </location>
</feature>
<keyword evidence="31 33" id="KW-1160">Virus entry into host cell</keyword>
<evidence type="ECO:0000256" key="35">
    <source>
        <dbReference type="SAM" id="MobiDB-lite"/>
    </source>
</evidence>
<feature type="compositionally biased region" description="Basic and acidic residues" evidence="35">
    <location>
        <begin position="722"/>
        <end position="736"/>
    </location>
</feature>
<evidence type="ECO:0000256" key="2">
    <source>
        <dbReference type="ARBA" id="ARBA00004433"/>
    </source>
</evidence>
<dbReference type="SUPFAM" id="SSF58069">
    <property type="entry name" value="Virus ectodomain"/>
    <property type="match status" value="1"/>
</dbReference>
<keyword evidence="9 33" id="KW-1032">Host cell membrane</keyword>
<feature type="domain" description="Retroviral envelope protein GP41-like" evidence="37">
    <location>
        <begin position="526"/>
        <end position="716"/>
    </location>
</feature>
<dbReference type="GO" id="GO:0039654">
    <property type="term" value="P:fusion of virus membrane with host endosome membrane"/>
    <property type="evidence" value="ECO:0007669"/>
    <property type="project" value="UniProtKB-UniRule"/>
</dbReference>
<sequence length="859" mass="96659">MRAMGMQRNCQNLLRWGTMVLGMIIICSAADNLWVTVYYGVPVWKDAETTLFCASDAKAYDTEVHNVWATHACVPTDPNPQEMKLENVTEKFNMWKNNMVEQMHADIISLWDQSLKPCVKLTPLCVTLNCSDVNNSSNAINSTIEPGELKNCSFNMTTELRDKKQKVYSLFYKLDVVLIEDKGNGSGQYRLVNCNTSAITQACPKVTFEPIPIHYCAPAGFAILKCNNKTLSGTGTCNNVSTVQCTHGIKPVVSTQLLLNGSLAEGGVMIRSENITDNVKNIIVQFDRPVKINCTRPNNNTRKSIHIGPGQAFYATGSIIGDIRQAHCNVSGTEWNEALKKVARKLSTIFRNKTINFTSHSGGDLELITHSFNCGGEFFYCDTSGLFNNTWNTSMLETNSTESNTNATINLPCRIKQIINMWQRVGQAIYAPPIPGVIRCESNITGLILTRDGGDGENNISEIFRPGGGDMRDNWRSELYKYKVVKIEPLGVAPTRARRRVVEREKRAVGIGAVFLGFLGAAGSTMGAASITLTVQARQLLSGIVQQQSNLLRAIEAQQHLLKLTVWGIKQLQARVLAVEKYLKDQQLLGLWGCSGKLICTTTVPWNSSWSNKSQSEIWDNMTWMQWDKEISNYTQEIYNLIEKSQNQQEKNEQDLLALDKWANLWTWFDISNWLWYIKIFIMIVGGLIGLRIVFAVLSIINRVRQGYSPLSFQTLTPNPRGLDRPGRIEEEGGEQDRDRSIRLVSGFLALAWDDLRSLCLFSYHRLRDFILIAARTVKLLGHNSLKGLRLGWEGLKYLGNFLLYWGRELKTSATSLLDTIAIVIAGWTDRVIEIGQRLCRAFLHIPRRIRQGFERALL</sequence>
<dbReference type="EMBL" id="HM027849">
    <property type="protein sequence ID" value="ADM64035.1"/>
    <property type="molecule type" value="Genomic_RNA"/>
</dbReference>
<feature type="region of interest" description="Immunosuppression" evidence="33">
    <location>
        <begin position="570"/>
        <end position="588"/>
    </location>
</feature>
<comment type="subcellular location">
    <subcellularLocation>
        <location evidence="3">Host cell membrane</location>
        <topology evidence="3">Peripheral membrane protein</topology>
    </subcellularLocation>
    <subcellularLocation>
        <location evidence="1">Host cell membrane</location>
        <topology evidence="1">Single-pass type I membrane protein</topology>
    </subcellularLocation>
    <subcellularLocation>
        <location evidence="2">Host endosome membrane</location>
        <topology evidence="2">Peripheral membrane protein</topology>
    </subcellularLocation>
    <subcellularLocation>
        <location evidence="5">Host endosome membrane</location>
        <topology evidence="5">Single-pass type I membrane protein</topology>
    </subcellularLocation>
    <subcellularLocation>
        <location evidence="6">Virion membrane</location>
        <topology evidence="6">Peripheral membrane protein</topology>
    </subcellularLocation>
    <subcellularLocation>
        <location evidence="4">Virion membrane</location>
        <topology evidence="4">Single-pass type I membrane protein</topology>
    </subcellularLocation>
</comment>
<keyword evidence="11 33" id="KW-0945">Host-virus interaction</keyword>
<evidence type="ECO:0000256" key="13">
    <source>
        <dbReference type="ARBA" id="ARBA00022685"/>
    </source>
</evidence>
<dbReference type="GO" id="GO:1903908">
    <property type="term" value="P:positive regulation of plasma membrane raft polarization"/>
    <property type="evidence" value="ECO:0007669"/>
    <property type="project" value="UniProtKB-UniRule"/>
</dbReference>
<evidence type="ECO:0000256" key="31">
    <source>
        <dbReference type="ARBA" id="ARBA00023296"/>
    </source>
</evidence>
<comment type="subcellular location">
    <molecule>Transmembrane protein gp41</molecule>
    <subcellularLocation>
        <location evidence="33">Virion membrane</location>
        <topology evidence="33">Single-pass type I membrane protein</topology>
    </subcellularLocation>
    <subcellularLocation>
        <location evidence="33">Host cell membrane</location>
        <topology evidence="33">Single-pass type I membrane protein</topology>
    </subcellularLocation>
    <subcellularLocation>
        <location evidence="33">Host endosome membrane</location>
        <topology evidence="33">Single-pass type I membrane protein</topology>
    </subcellularLocation>
    <text evidence="33">It is probably concentrated at the site of budding and incorporated into the virions possibly by contacts between the cytoplasmic tail of Env and the N-terminus of Gag.</text>
</comment>
<dbReference type="GO" id="GO:0005198">
    <property type="term" value="F:structural molecule activity"/>
    <property type="evidence" value="ECO:0007669"/>
    <property type="project" value="UniProtKB-UniRule"/>
</dbReference>
<feature type="chain" id="PRO_5023439403" description="Envelope glycoprotein gp160" evidence="33">
    <location>
        <begin position="32"/>
        <end position="859"/>
    </location>
</feature>
<keyword evidence="8 33" id="KW-1170">Fusion of virus membrane with host endosomal membrane</keyword>
<comment type="domain">
    <text evidence="33 34">The 17 amino acids long immunosuppressive region is present in many retroviral envelope proteins. Synthetic peptides derived from this relatively conserved sequence inhibit immune function in vitro and in vivo.</text>
</comment>
<evidence type="ECO:0000256" key="7">
    <source>
        <dbReference type="ARBA" id="ARBA00022506"/>
    </source>
</evidence>
<keyword evidence="10 33" id="KW-1165">Clathrin-mediated endocytosis of virus by host</keyword>
<evidence type="ECO:0000256" key="18">
    <source>
        <dbReference type="ARBA" id="ARBA00022844"/>
    </source>
</evidence>
<dbReference type="InterPro" id="IPR000328">
    <property type="entry name" value="GP41-like"/>
</dbReference>
<feature type="region of interest" description="Disordered" evidence="35">
    <location>
        <begin position="715"/>
        <end position="736"/>
    </location>
</feature>
<dbReference type="GO" id="GO:0016020">
    <property type="term" value="C:membrane"/>
    <property type="evidence" value="ECO:0007669"/>
    <property type="project" value="UniProtKB-UniRule"/>
</dbReference>
<dbReference type="GO" id="GO:0019082">
    <property type="term" value="P:viral protein processing"/>
    <property type="evidence" value="ECO:0007669"/>
    <property type="project" value="UniProtKB-UniRule"/>
</dbReference>
<keyword evidence="14 33" id="KW-0812">Transmembrane</keyword>
<dbReference type="GO" id="GO:1903911">
    <property type="term" value="P:positive regulation of receptor clustering"/>
    <property type="evidence" value="ECO:0007669"/>
    <property type="project" value="UniProtKB-UniRule"/>
</dbReference>